<sequence>MVARNTGFSATAADTMKRARANHRFILTSLPLPGPGGAD</sequence>
<gene>
    <name evidence="1" type="ordered locus">TSC_c16860</name>
</gene>
<protein>
    <submittedName>
        <fullName evidence="1">Uncharacterized protein</fullName>
    </submittedName>
</protein>
<dbReference type="HOGENOM" id="CLU_3318437_0_0_0"/>
<reference evidence="2" key="1">
    <citation type="submission" date="2010-03" db="EMBL/GenBank/DDBJ databases">
        <title>The genome sequence of Thermus scotoductus SA-01.</title>
        <authorList>
            <person name="Gounder K."/>
            <person name="Liesegang H."/>
            <person name="Brzuszkiewicz E."/>
            <person name="Wollherr A."/>
            <person name="Daniel R."/>
            <person name="Gottschalk G."/>
            <person name="van Heerden E."/>
            <person name="Litthauer D."/>
        </authorList>
    </citation>
    <scope>NUCLEOTIDE SEQUENCE [LARGE SCALE GENOMIC DNA]</scope>
    <source>
        <strain evidence="2">ATCC 700910 / SA-01</strain>
    </source>
</reference>
<dbReference type="KEGG" id="tsc:TSC_c16860"/>
<dbReference type="EMBL" id="CP001962">
    <property type="protein sequence ID" value="ADW22301.1"/>
    <property type="molecule type" value="Genomic_DNA"/>
</dbReference>
<accession>E8PLF3</accession>
<evidence type="ECO:0000313" key="2">
    <source>
        <dbReference type="Proteomes" id="UP000008087"/>
    </source>
</evidence>
<organism evidence="1 2">
    <name type="scientific">Thermus scotoductus (strain ATCC 700910 / SA-01)</name>
    <dbReference type="NCBI Taxonomy" id="743525"/>
    <lineage>
        <taxon>Bacteria</taxon>
        <taxon>Thermotogati</taxon>
        <taxon>Deinococcota</taxon>
        <taxon>Deinococci</taxon>
        <taxon>Thermales</taxon>
        <taxon>Thermaceae</taxon>
        <taxon>Thermus</taxon>
    </lineage>
</organism>
<dbReference type="STRING" id="743525.TSC_c16860"/>
<evidence type="ECO:0000313" key="1">
    <source>
        <dbReference type="EMBL" id="ADW22301.1"/>
    </source>
</evidence>
<dbReference type="AlphaFoldDB" id="E8PLF3"/>
<proteinExistence type="predicted"/>
<reference evidence="1 2" key="2">
    <citation type="journal article" date="2011" name="BMC Genomics">
        <title>Sequence of the hyperplastic genome of the naturally competent Thermus scotoductus SA-01.</title>
        <authorList>
            <person name="Gounder K."/>
            <person name="Brzuszkiewicz E."/>
            <person name="Liesegang H."/>
            <person name="Wollherr A."/>
            <person name="Daniel R."/>
            <person name="Gottschalk G."/>
            <person name="Reva O."/>
            <person name="Kumwenda B."/>
            <person name="Srivastava M."/>
            <person name="Bricio C."/>
            <person name="Berenguer J."/>
            <person name="van Heerden E."/>
            <person name="Litthauer D."/>
        </authorList>
    </citation>
    <scope>NUCLEOTIDE SEQUENCE [LARGE SCALE GENOMIC DNA]</scope>
    <source>
        <strain evidence="2">ATCC 700910 / SA-01</strain>
    </source>
</reference>
<dbReference type="Proteomes" id="UP000008087">
    <property type="component" value="Chromosome"/>
</dbReference>
<name>E8PLF3_THESS</name>